<dbReference type="CDD" id="cd17557">
    <property type="entry name" value="REC_Rcp-like"/>
    <property type="match status" value="1"/>
</dbReference>
<protein>
    <submittedName>
        <fullName evidence="3">Response regulator</fullName>
    </submittedName>
</protein>
<dbReference type="Pfam" id="PF00072">
    <property type="entry name" value="Response_reg"/>
    <property type="match status" value="1"/>
</dbReference>
<name>A0A7D5H1X8_9EURY</name>
<dbReference type="GeneID" id="56030217"/>
<organism evidence="3 4">
    <name type="scientific">Halorarum halophilum</name>
    <dbReference type="NCBI Taxonomy" id="2743090"/>
    <lineage>
        <taxon>Archaea</taxon>
        <taxon>Methanobacteriati</taxon>
        <taxon>Methanobacteriota</taxon>
        <taxon>Stenosarchaea group</taxon>
        <taxon>Halobacteria</taxon>
        <taxon>Halobacteriales</taxon>
        <taxon>Haloferacaceae</taxon>
        <taxon>Halorarum</taxon>
    </lineage>
</organism>
<dbReference type="InterPro" id="IPR052893">
    <property type="entry name" value="TCS_response_regulator"/>
</dbReference>
<dbReference type="RefSeq" id="WP_179170387.1">
    <property type="nucleotide sequence ID" value="NZ_CP058529.1"/>
</dbReference>
<dbReference type="SMART" id="SM00448">
    <property type="entry name" value="REC"/>
    <property type="match status" value="1"/>
</dbReference>
<dbReference type="Gene3D" id="3.40.50.2300">
    <property type="match status" value="1"/>
</dbReference>
<reference evidence="3 4" key="1">
    <citation type="submission" date="2020-07" db="EMBL/GenBank/DDBJ databases">
        <title>Gai3-2, isolated from salt lake.</title>
        <authorList>
            <person name="Cui H."/>
            <person name="Shi X."/>
        </authorList>
    </citation>
    <scope>NUCLEOTIDE SEQUENCE [LARGE SCALE GENOMIC DNA]</scope>
    <source>
        <strain evidence="3 4">Gai3-2</strain>
    </source>
</reference>
<dbReference type="PROSITE" id="PS50110">
    <property type="entry name" value="RESPONSE_REGULATORY"/>
    <property type="match status" value="1"/>
</dbReference>
<dbReference type="EMBL" id="CP058529">
    <property type="protein sequence ID" value="QLG28813.1"/>
    <property type="molecule type" value="Genomic_DNA"/>
</dbReference>
<dbReference type="SUPFAM" id="SSF52172">
    <property type="entry name" value="CheY-like"/>
    <property type="match status" value="1"/>
</dbReference>
<evidence type="ECO:0000256" key="1">
    <source>
        <dbReference type="PROSITE-ProRule" id="PRU00169"/>
    </source>
</evidence>
<comment type="caution">
    <text evidence="1">Lacks conserved residue(s) required for the propagation of feature annotation.</text>
</comment>
<dbReference type="InterPro" id="IPR011006">
    <property type="entry name" value="CheY-like_superfamily"/>
</dbReference>
<evidence type="ECO:0000259" key="2">
    <source>
        <dbReference type="PROSITE" id="PS50110"/>
    </source>
</evidence>
<dbReference type="KEGG" id="halg:HUG10_15250"/>
<dbReference type="PANTHER" id="PTHR44520">
    <property type="entry name" value="RESPONSE REGULATOR RCP1-RELATED"/>
    <property type="match status" value="1"/>
</dbReference>
<dbReference type="GO" id="GO:0000160">
    <property type="term" value="P:phosphorelay signal transduction system"/>
    <property type="evidence" value="ECO:0007669"/>
    <property type="project" value="InterPro"/>
</dbReference>
<sequence>MDSVEDGRVKPIDILLVEPNPGDTRLFTESFKDGSITNQIYAVGDGESALEFLHQRGEYESVPQPDIILLNFKLPGTSGEDVLARLRGDPKFSEIPVVVLTSSEVEEDIVRSNGVDADHYLQKPVESEDFVDFVQSIEAFWLTIVRDSSK</sequence>
<keyword evidence="4" id="KW-1185">Reference proteome</keyword>
<dbReference type="Proteomes" id="UP000509750">
    <property type="component" value="Chromosome"/>
</dbReference>
<evidence type="ECO:0000313" key="4">
    <source>
        <dbReference type="Proteomes" id="UP000509750"/>
    </source>
</evidence>
<dbReference type="OrthoDB" id="9652at2157"/>
<dbReference type="InterPro" id="IPR001789">
    <property type="entry name" value="Sig_transdc_resp-reg_receiver"/>
</dbReference>
<evidence type="ECO:0000313" key="3">
    <source>
        <dbReference type="EMBL" id="QLG28813.1"/>
    </source>
</evidence>
<accession>A0A7D5H1X8</accession>
<dbReference type="PANTHER" id="PTHR44520:SF2">
    <property type="entry name" value="RESPONSE REGULATOR RCP1"/>
    <property type="match status" value="1"/>
</dbReference>
<gene>
    <name evidence="3" type="ORF">HUG10_15250</name>
</gene>
<feature type="domain" description="Response regulatory" evidence="2">
    <location>
        <begin position="13"/>
        <end position="138"/>
    </location>
</feature>
<dbReference type="AlphaFoldDB" id="A0A7D5H1X8"/>
<proteinExistence type="predicted"/>